<feature type="compositionally biased region" description="Polar residues" evidence="9">
    <location>
        <begin position="451"/>
        <end position="460"/>
    </location>
</feature>
<evidence type="ECO:0000259" key="10">
    <source>
        <dbReference type="PROSITE" id="PS51722"/>
    </source>
</evidence>
<evidence type="ECO:0000256" key="4">
    <source>
        <dbReference type="ARBA" id="ARBA00022741"/>
    </source>
</evidence>
<evidence type="ECO:0000256" key="6">
    <source>
        <dbReference type="ARBA" id="ARBA00022917"/>
    </source>
</evidence>
<feature type="compositionally biased region" description="Low complexity" evidence="9">
    <location>
        <begin position="121"/>
        <end position="146"/>
    </location>
</feature>
<feature type="domain" description="Tr-type G" evidence="10">
    <location>
        <begin position="588"/>
        <end position="812"/>
    </location>
</feature>
<dbReference type="EMBL" id="VFQX01000028">
    <property type="protein sequence ID" value="KAF0978910.1"/>
    <property type="molecule type" value="Genomic_DNA"/>
</dbReference>
<dbReference type="FunFam" id="2.40.30.10:FF:000020">
    <property type="entry name" value="Translation elongation factor EF-1"/>
    <property type="match status" value="1"/>
</dbReference>
<dbReference type="InterPro" id="IPR000795">
    <property type="entry name" value="T_Tr_GTP-bd_dom"/>
</dbReference>
<evidence type="ECO:0000256" key="3">
    <source>
        <dbReference type="ARBA" id="ARBA00022490"/>
    </source>
</evidence>
<feature type="region of interest" description="Disordered" evidence="9">
    <location>
        <begin position="369"/>
        <end position="460"/>
    </location>
</feature>
<dbReference type="GO" id="GO:0006412">
    <property type="term" value="P:translation"/>
    <property type="evidence" value="ECO:0007669"/>
    <property type="project" value="UniProtKB-KW"/>
</dbReference>
<dbReference type="GO" id="GO:0005525">
    <property type="term" value="F:GTP binding"/>
    <property type="evidence" value="ECO:0007669"/>
    <property type="project" value="UniProtKB-KW"/>
</dbReference>
<dbReference type="VEuPathDB" id="AmoebaDB:FDP41_001980"/>
<dbReference type="InterPro" id="IPR027417">
    <property type="entry name" value="P-loop_NTPase"/>
</dbReference>
<sequence>MPRHSNFYTEEDLEDDYDEHEHDGHDDHDEDPVLRLQDFILHGIDAESSKFILSVFPKIKTGEEEGLLVDVLERNDGDEEASINEIYELAQKEHEKKKQQASNIVIKSKSSDNKSNKNKQKTTQQASPQQQQPSQQKNQKTPGSTGKNKKKDKDTKSNIIYVTELDHSTEISGTPTPTTEVSDAIFSTLSEHKQDQNSLDFDTRTLERGMSAAGRGRGSLLLSGTSSSAQLQTPAGRGASLLSSSTSNPTVVVSRSSTNATTVTTSTSTPGGGRGSGFIHSSSSATTTSPSTMKTTTIIAGGRGSSLLSKPSQPVITTVITPTITSSDVSSSSTYSKPIPPSASSTSATLSNTAAVGRGSSFSSINISEKSSTRVKNIPSQTHYYSSSEDERDDEELSSDEEYLRSVSSKTKSTNKTNIDKQDEDLSEDEKIVSSKLSKPSPLPSRENHQQSKQPQQHEFAATASTFAQCLTTSLANESFAKTFFSNSPERLSPYYEVLKLLNNISKQQSNIPEIFTFNTPSPDDLVQSARSQHKTSHQPLENFQPIQKKQTPTKSKGDTSEKKKEPASPVPKHTTGKQIKPPQDSEKKRINVVIIGHVDAGKSTLMGHILTKMGYIPEKTLHKFKKESVEIGKSSFHFAWVMDEHEEERKRGVTMDVGVKYFETEHRHVTILDAPGHKDFISKMITGAAQADFAILVVDATPNGFETGFTNGGQTKEHLILARSLGVEQVIVVVNKLDTVSWSKERFDFIVSQLNDFMKQIGYQTQDSNHVFYIPASAFHGDNLIERSSQVLWYEGPTIVEQIDKLDPKPRDTEKALRMSVSDVYKSLATGVTIAGKIETGTLSEGDEIIVMPIKEVCTIKTIFRNKQQVKYAYAGDNVEIGLGNIDIEKLMVGQIICPVGNEIKVTNRFRARIVTFDMKIPILKGSHVVLHLHNIDVPAVITTLECTLNRQQEIVEKKPRCILKNSNAIVEITTETPISIEQYSDFPKFGRLTIRLSGETVAAGVVEEVKKPKKKKEGV</sequence>
<feature type="compositionally biased region" description="Basic and acidic residues" evidence="9">
    <location>
        <begin position="19"/>
        <end position="31"/>
    </location>
</feature>
<dbReference type="GO" id="GO:0005737">
    <property type="term" value="C:cytoplasm"/>
    <property type="evidence" value="ECO:0007669"/>
    <property type="project" value="UniProtKB-SubCell"/>
</dbReference>
<accession>A0A6A5BZA9</accession>
<evidence type="ECO:0000256" key="8">
    <source>
        <dbReference type="ARBA" id="ARBA00049117"/>
    </source>
</evidence>
<dbReference type="PRINTS" id="PR00315">
    <property type="entry name" value="ELONGATNFCT"/>
</dbReference>
<keyword evidence="3" id="KW-0963">Cytoplasm</keyword>
<dbReference type="SUPFAM" id="SSF50447">
    <property type="entry name" value="Translation proteins"/>
    <property type="match status" value="1"/>
</dbReference>
<dbReference type="GO" id="GO:0003924">
    <property type="term" value="F:GTPase activity"/>
    <property type="evidence" value="ECO:0007669"/>
    <property type="project" value="InterPro"/>
</dbReference>
<feature type="compositionally biased region" description="Polar residues" evidence="9">
    <location>
        <begin position="374"/>
        <end position="384"/>
    </location>
</feature>
<keyword evidence="7" id="KW-0342">GTP-binding</keyword>
<feature type="compositionally biased region" description="Basic and acidic residues" evidence="9">
    <location>
        <begin position="556"/>
        <end position="567"/>
    </location>
</feature>
<feature type="compositionally biased region" description="Low complexity" evidence="9">
    <location>
        <begin position="281"/>
        <end position="297"/>
    </location>
</feature>
<feature type="region of interest" description="Disordered" evidence="9">
    <location>
        <begin position="515"/>
        <end position="589"/>
    </location>
</feature>
<keyword evidence="5" id="KW-0378">Hydrolase</keyword>
<comment type="catalytic activity">
    <reaction evidence="8">
        <text>GTP + H2O = GDP + phosphate + H(+)</text>
        <dbReference type="Rhea" id="RHEA:19669"/>
        <dbReference type="ChEBI" id="CHEBI:15377"/>
        <dbReference type="ChEBI" id="CHEBI:15378"/>
        <dbReference type="ChEBI" id="CHEBI:37565"/>
        <dbReference type="ChEBI" id="CHEBI:43474"/>
        <dbReference type="ChEBI" id="CHEBI:58189"/>
    </reaction>
    <physiologicalReaction direction="left-to-right" evidence="8">
        <dbReference type="Rhea" id="RHEA:19670"/>
    </physiologicalReaction>
</comment>
<organism evidence="11 12">
    <name type="scientific">Naegleria fowleri</name>
    <name type="common">Brain eating amoeba</name>
    <dbReference type="NCBI Taxonomy" id="5763"/>
    <lineage>
        <taxon>Eukaryota</taxon>
        <taxon>Discoba</taxon>
        <taxon>Heterolobosea</taxon>
        <taxon>Tetramitia</taxon>
        <taxon>Eutetramitia</taxon>
        <taxon>Vahlkampfiidae</taxon>
        <taxon>Naegleria</taxon>
    </lineage>
</organism>
<dbReference type="Proteomes" id="UP000444721">
    <property type="component" value="Unassembled WGS sequence"/>
</dbReference>
<evidence type="ECO:0000256" key="9">
    <source>
        <dbReference type="SAM" id="MobiDB-lite"/>
    </source>
</evidence>
<evidence type="ECO:0000256" key="2">
    <source>
        <dbReference type="ARBA" id="ARBA00007249"/>
    </source>
</evidence>
<evidence type="ECO:0000256" key="5">
    <source>
        <dbReference type="ARBA" id="ARBA00022801"/>
    </source>
</evidence>
<keyword evidence="12" id="KW-1185">Reference proteome</keyword>
<dbReference type="FunFam" id="2.40.30.10:FF:000070">
    <property type="entry name" value="Translation elongation factor EF-1 subunit"/>
    <property type="match status" value="1"/>
</dbReference>
<name>A0A6A5BZA9_NAEFO</name>
<feature type="region of interest" description="Disordered" evidence="9">
    <location>
        <begin position="326"/>
        <end position="351"/>
    </location>
</feature>
<dbReference type="Gene3D" id="3.40.50.300">
    <property type="entry name" value="P-loop containing nucleotide triphosphate hydrolases"/>
    <property type="match status" value="1"/>
</dbReference>
<feature type="compositionally biased region" description="Low complexity" evidence="9">
    <location>
        <begin position="405"/>
        <end position="417"/>
    </location>
</feature>
<dbReference type="PANTHER" id="PTHR23115">
    <property type="entry name" value="TRANSLATION FACTOR"/>
    <property type="match status" value="1"/>
</dbReference>
<dbReference type="Pfam" id="PF03144">
    <property type="entry name" value="GTP_EFTU_D2"/>
    <property type="match status" value="1"/>
</dbReference>
<feature type="compositionally biased region" description="Acidic residues" evidence="9">
    <location>
        <begin position="9"/>
        <end position="18"/>
    </location>
</feature>
<reference evidence="11 12" key="1">
    <citation type="journal article" date="2019" name="Sci. Rep.">
        <title>Nanopore sequencing improves the draft genome of the human pathogenic amoeba Naegleria fowleri.</title>
        <authorList>
            <person name="Liechti N."/>
            <person name="Schurch N."/>
            <person name="Bruggmann R."/>
            <person name="Wittwer M."/>
        </authorList>
    </citation>
    <scope>NUCLEOTIDE SEQUENCE [LARGE SCALE GENOMIC DNA]</scope>
    <source>
        <strain evidence="11 12">ATCC 30894</strain>
    </source>
</reference>
<dbReference type="VEuPathDB" id="AmoebaDB:NF0008630"/>
<evidence type="ECO:0000313" key="12">
    <source>
        <dbReference type="Proteomes" id="UP000444721"/>
    </source>
</evidence>
<comment type="caution">
    <text evidence="11">The sequence shown here is derived from an EMBL/GenBank/DDBJ whole genome shotgun (WGS) entry which is preliminary data.</text>
</comment>
<comment type="subcellular location">
    <subcellularLocation>
        <location evidence="1">Cytoplasm</location>
    </subcellularLocation>
</comment>
<proteinExistence type="inferred from homology"/>
<comment type="similarity">
    <text evidence="2">Belongs to the TRAFAC class translation factor GTPase superfamily. Classic translation factor GTPase family. EF-Tu/EF-1A subfamily.</text>
</comment>
<dbReference type="InterPro" id="IPR009000">
    <property type="entry name" value="Transl_B-barrel_sf"/>
</dbReference>
<evidence type="ECO:0000313" key="11">
    <source>
        <dbReference type="EMBL" id="KAF0978910.1"/>
    </source>
</evidence>
<dbReference type="CDD" id="cd16267">
    <property type="entry name" value="HBS1-like_II"/>
    <property type="match status" value="1"/>
</dbReference>
<dbReference type="CDD" id="cd01883">
    <property type="entry name" value="EF1_alpha"/>
    <property type="match status" value="1"/>
</dbReference>
<evidence type="ECO:0000256" key="7">
    <source>
        <dbReference type="ARBA" id="ARBA00023134"/>
    </source>
</evidence>
<dbReference type="SUPFAM" id="SSF52540">
    <property type="entry name" value="P-loop containing nucleoside triphosphate hydrolases"/>
    <property type="match status" value="1"/>
</dbReference>
<dbReference type="VEuPathDB" id="AmoebaDB:NfTy_033590"/>
<dbReference type="RefSeq" id="XP_044563623.1">
    <property type="nucleotide sequence ID" value="XM_044705124.1"/>
</dbReference>
<feature type="region of interest" description="Disordered" evidence="9">
    <location>
        <begin position="1"/>
        <end position="31"/>
    </location>
</feature>
<dbReference type="AlphaFoldDB" id="A0A6A5BZA9"/>
<keyword evidence="4" id="KW-0547">Nucleotide-binding</keyword>
<dbReference type="InterPro" id="IPR054696">
    <property type="entry name" value="GTP-eEF1A_C"/>
</dbReference>
<dbReference type="CDD" id="cd04093">
    <property type="entry name" value="HBS1_C_III"/>
    <property type="match status" value="1"/>
</dbReference>
<keyword evidence="6" id="KW-0648">Protein biosynthesis</keyword>
<dbReference type="Gene3D" id="2.40.30.10">
    <property type="entry name" value="Translation factors"/>
    <property type="match status" value="2"/>
</dbReference>
<dbReference type="Pfam" id="PF22594">
    <property type="entry name" value="GTP-eEF1A_C"/>
    <property type="match status" value="1"/>
</dbReference>
<dbReference type="Pfam" id="PF00009">
    <property type="entry name" value="GTP_EFTU"/>
    <property type="match status" value="1"/>
</dbReference>
<feature type="region of interest" description="Disordered" evidence="9">
    <location>
        <begin position="93"/>
        <end position="180"/>
    </location>
</feature>
<protein>
    <recommendedName>
        <fullName evidence="10">Tr-type G domain-containing protein</fullName>
    </recommendedName>
</protein>
<dbReference type="OrthoDB" id="342024at2759"/>
<gene>
    <name evidence="11" type="ORF">FDP41_001980</name>
</gene>
<feature type="compositionally biased region" description="Polar residues" evidence="9">
    <location>
        <begin position="170"/>
        <end position="180"/>
    </location>
</feature>
<evidence type="ECO:0000256" key="1">
    <source>
        <dbReference type="ARBA" id="ARBA00004496"/>
    </source>
</evidence>
<dbReference type="FunFam" id="3.40.50.300:FF:000204">
    <property type="entry name" value="Translation elongation factor Tu"/>
    <property type="match status" value="1"/>
</dbReference>
<feature type="compositionally biased region" description="Polar residues" evidence="9">
    <location>
        <begin position="538"/>
        <end position="555"/>
    </location>
</feature>
<feature type="compositionally biased region" description="Low complexity" evidence="9">
    <location>
        <begin position="212"/>
        <end position="269"/>
    </location>
</feature>
<dbReference type="InterPro" id="IPR050100">
    <property type="entry name" value="TRAFAC_GTPase_members"/>
</dbReference>
<feature type="region of interest" description="Disordered" evidence="9">
    <location>
        <begin position="212"/>
        <end position="297"/>
    </location>
</feature>
<dbReference type="PROSITE" id="PS51722">
    <property type="entry name" value="G_TR_2"/>
    <property type="match status" value="1"/>
</dbReference>
<dbReference type="InterPro" id="IPR009001">
    <property type="entry name" value="Transl_elong_EF1A/Init_IF2_C"/>
</dbReference>
<feature type="compositionally biased region" description="Acidic residues" evidence="9">
    <location>
        <begin position="388"/>
        <end position="401"/>
    </location>
</feature>
<dbReference type="GeneID" id="68109198"/>
<dbReference type="InterPro" id="IPR004161">
    <property type="entry name" value="EFTu-like_2"/>
</dbReference>
<dbReference type="SUPFAM" id="SSF50465">
    <property type="entry name" value="EF-Tu/eEF-1alpha/eIF2-gamma C-terminal domain"/>
    <property type="match status" value="1"/>
</dbReference>